<sequence length="122" mass="13805">MPLGLLKHLAHVERRWLQWGFAAEQVDRPWADHEPGSDDRWLLEPDDTLDSVREFFLAQCERSRAIAAGARLEDRSAVGGRFGPGDEPPTLAWILFHLLQEYARHVGHLDIARELGDGLTGE</sequence>
<dbReference type="Proteomes" id="UP001500729">
    <property type="component" value="Unassembled WGS sequence"/>
</dbReference>
<keyword evidence="2" id="KW-1185">Reference proteome</keyword>
<protein>
    <recommendedName>
        <fullName evidence="3">Mini-circle protein</fullName>
    </recommendedName>
</protein>
<dbReference type="Gene3D" id="1.20.120.450">
    <property type="entry name" value="dinb family like domain"/>
    <property type="match status" value="1"/>
</dbReference>
<accession>A0ABP3LRZ7</accession>
<proteinExistence type="predicted"/>
<dbReference type="EMBL" id="BAAAGS010000001">
    <property type="protein sequence ID" value="GAA0506253.1"/>
    <property type="molecule type" value="Genomic_DNA"/>
</dbReference>
<dbReference type="InterPro" id="IPR034660">
    <property type="entry name" value="DinB/YfiT-like"/>
</dbReference>
<evidence type="ECO:0000313" key="2">
    <source>
        <dbReference type="Proteomes" id="UP001500729"/>
    </source>
</evidence>
<organism evidence="1 2">
    <name type="scientific">Saccharopolyspora erythraea</name>
    <name type="common">Streptomyces erythraeus</name>
    <dbReference type="NCBI Taxonomy" id="1836"/>
    <lineage>
        <taxon>Bacteria</taxon>
        <taxon>Bacillati</taxon>
        <taxon>Actinomycetota</taxon>
        <taxon>Actinomycetes</taxon>
        <taxon>Pseudonocardiales</taxon>
        <taxon>Pseudonocardiaceae</taxon>
        <taxon>Saccharopolyspora</taxon>
    </lineage>
</organism>
<evidence type="ECO:0000313" key="1">
    <source>
        <dbReference type="EMBL" id="GAA0506253.1"/>
    </source>
</evidence>
<dbReference type="SUPFAM" id="SSF109854">
    <property type="entry name" value="DinB/YfiT-like putative metalloenzymes"/>
    <property type="match status" value="1"/>
</dbReference>
<dbReference type="RefSeq" id="WP_231849833.1">
    <property type="nucleotide sequence ID" value="NZ_BAAAGS010000001.1"/>
</dbReference>
<evidence type="ECO:0008006" key="3">
    <source>
        <dbReference type="Google" id="ProtNLM"/>
    </source>
</evidence>
<name>A0ABP3LRZ7_SACER</name>
<dbReference type="InterPro" id="IPR007061">
    <property type="entry name" value="MST-like"/>
</dbReference>
<reference evidence="2" key="1">
    <citation type="journal article" date="2019" name="Int. J. Syst. Evol. Microbiol.">
        <title>The Global Catalogue of Microorganisms (GCM) 10K type strain sequencing project: providing services to taxonomists for standard genome sequencing and annotation.</title>
        <authorList>
            <consortium name="The Broad Institute Genomics Platform"/>
            <consortium name="The Broad Institute Genome Sequencing Center for Infectious Disease"/>
            <person name="Wu L."/>
            <person name="Ma J."/>
        </authorList>
    </citation>
    <scope>NUCLEOTIDE SEQUENCE [LARGE SCALE GENOMIC DNA]</scope>
    <source>
        <strain evidence="2">JCM 10303</strain>
    </source>
</reference>
<dbReference type="Pfam" id="PF04978">
    <property type="entry name" value="MST"/>
    <property type="match status" value="1"/>
</dbReference>
<comment type="caution">
    <text evidence="1">The sequence shown here is derived from an EMBL/GenBank/DDBJ whole genome shotgun (WGS) entry which is preliminary data.</text>
</comment>
<gene>
    <name evidence="1" type="ORF">GCM10009533_01210</name>
</gene>